<evidence type="ECO:0000256" key="7">
    <source>
        <dbReference type="ARBA" id="ARBA00023077"/>
    </source>
</evidence>
<dbReference type="PROSITE" id="PS52016">
    <property type="entry name" value="TONB_DEPENDENT_REC_3"/>
    <property type="match status" value="1"/>
</dbReference>
<evidence type="ECO:0000256" key="11">
    <source>
        <dbReference type="RuleBase" id="RU003357"/>
    </source>
</evidence>
<dbReference type="GO" id="GO:0006811">
    <property type="term" value="P:monoatomic ion transport"/>
    <property type="evidence" value="ECO:0007669"/>
    <property type="project" value="UniProtKB-KW"/>
</dbReference>
<dbReference type="InterPro" id="IPR012910">
    <property type="entry name" value="Plug_dom"/>
</dbReference>
<dbReference type="InterPro" id="IPR037066">
    <property type="entry name" value="Plug_dom_sf"/>
</dbReference>
<evidence type="ECO:0000256" key="6">
    <source>
        <dbReference type="ARBA" id="ARBA00023065"/>
    </source>
</evidence>
<keyword evidence="9 10" id="KW-0998">Cell outer membrane</keyword>
<dbReference type="PANTHER" id="PTHR30069">
    <property type="entry name" value="TONB-DEPENDENT OUTER MEMBRANE RECEPTOR"/>
    <property type="match status" value="1"/>
</dbReference>
<dbReference type="PANTHER" id="PTHR30069:SF53">
    <property type="entry name" value="COLICIN I RECEPTOR-RELATED"/>
    <property type="match status" value="1"/>
</dbReference>
<evidence type="ECO:0000256" key="5">
    <source>
        <dbReference type="ARBA" id="ARBA00022729"/>
    </source>
</evidence>
<protein>
    <submittedName>
        <fullName evidence="15">Vitamin B12 transporter</fullName>
    </submittedName>
</protein>
<dbReference type="Gene3D" id="2.40.170.20">
    <property type="entry name" value="TonB-dependent receptor, beta-barrel domain"/>
    <property type="match status" value="1"/>
</dbReference>
<reference evidence="15 16" key="1">
    <citation type="submission" date="2018-10" db="EMBL/GenBank/DDBJ databases">
        <title>Genomic Encyclopedia of Type Strains, Phase IV (KMG-IV): sequencing the most valuable type-strain genomes for metagenomic binning, comparative biology and taxonomic classification.</title>
        <authorList>
            <person name="Goeker M."/>
        </authorList>
    </citation>
    <scope>NUCLEOTIDE SEQUENCE [LARGE SCALE GENOMIC DNA]</scope>
    <source>
        <strain evidence="15 16">DSM 15521</strain>
    </source>
</reference>
<dbReference type="EMBL" id="RBIE01000002">
    <property type="protein sequence ID" value="RKQ61847.1"/>
    <property type="molecule type" value="Genomic_DNA"/>
</dbReference>
<evidence type="ECO:0000256" key="8">
    <source>
        <dbReference type="ARBA" id="ARBA00023136"/>
    </source>
</evidence>
<dbReference type="Proteomes" id="UP000280881">
    <property type="component" value="Unassembled WGS sequence"/>
</dbReference>
<evidence type="ECO:0000256" key="4">
    <source>
        <dbReference type="ARBA" id="ARBA00022692"/>
    </source>
</evidence>
<comment type="caution">
    <text evidence="15">The sequence shown here is derived from an EMBL/GenBank/DDBJ whole genome shotgun (WGS) entry which is preliminary data.</text>
</comment>
<name>A0A420W742_9BACT</name>
<accession>A0A420W742</accession>
<feature type="domain" description="TonB-dependent receptor-like beta-barrel" evidence="13">
    <location>
        <begin position="158"/>
        <end position="569"/>
    </location>
</feature>
<sequence>MRRELLALSFALLLTSTVKAEDVLVTANRIEVPEESVSEDFEVITKEDIKKYGFTSISDVLAYISGIHLSSNGGLGQVTNVYTLGLPSKHILVMVNGVPVYDPSRIGGEANFEWIDLSNVERIEVIKGPQGALYGSDAVAGVINIITKKPKEREFKLTTEGGKYKTFKERFYAGLPLEKGFLSLSFENFKTNGFSATNSDSPYYESDNDGFRYKAGWFSYGYSPSDRVRITGDLKVRGGSVDYDSLPYNPKAKANYDNFFTDLKGEFLISDDLSVSAKFGHNREEREYPYGNYTGVVRYFSLQPVYYLSENTFLTGGLNYRQEKAQTPSKSSAHTRSAFVELHGEIFGVTYTGALRRDWHSQFGGKTTYKLSAGYKIRLTGTKLRAQYGTGFKAPSLYQLYGPGVGNEKLKAETSEGWNVGFDQRIPYLKGSFSVTYFKNHVWNLIDMPWWQGVYKYTNYNKALTEGVEIKGKVEVIENLSLFGSYTHLRAEDYKPGSGWEKLARRPEFSYTVGVEGKFKGVKTSLWALHYSDREDSNGKTLGGFTTVNCYVSYEFKGGLELYAKGINLTDEDYQLAYGYNTMGRALFVGLNYAFK</sequence>
<keyword evidence="5 12" id="KW-0732">Signal</keyword>
<dbReference type="RefSeq" id="WP_121171251.1">
    <property type="nucleotide sequence ID" value="NZ_RBIE01000002.1"/>
</dbReference>
<dbReference type="InterPro" id="IPR000531">
    <property type="entry name" value="Beta-barrel_TonB"/>
</dbReference>
<evidence type="ECO:0000256" key="2">
    <source>
        <dbReference type="ARBA" id="ARBA00022448"/>
    </source>
</evidence>
<dbReference type="Pfam" id="PF00593">
    <property type="entry name" value="TonB_dep_Rec_b-barrel"/>
    <property type="match status" value="1"/>
</dbReference>
<evidence type="ECO:0000256" key="10">
    <source>
        <dbReference type="PROSITE-ProRule" id="PRU01360"/>
    </source>
</evidence>
<comment type="subcellular location">
    <subcellularLocation>
        <location evidence="1 10">Cell outer membrane</location>
        <topology evidence="1 10">Multi-pass membrane protein</topology>
    </subcellularLocation>
</comment>
<evidence type="ECO:0000259" key="13">
    <source>
        <dbReference type="Pfam" id="PF00593"/>
    </source>
</evidence>
<feature type="chain" id="PRO_5019375891" evidence="12">
    <location>
        <begin position="21"/>
        <end position="596"/>
    </location>
</feature>
<dbReference type="SUPFAM" id="SSF56935">
    <property type="entry name" value="Porins"/>
    <property type="match status" value="1"/>
</dbReference>
<proteinExistence type="inferred from homology"/>
<dbReference type="Gene3D" id="2.170.130.10">
    <property type="entry name" value="TonB-dependent receptor, plug domain"/>
    <property type="match status" value="1"/>
</dbReference>
<dbReference type="CDD" id="cd01347">
    <property type="entry name" value="ligand_gated_channel"/>
    <property type="match status" value="1"/>
</dbReference>
<keyword evidence="4 10" id="KW-0812">Transmembrane</keyword>
<keyword evidence="8 10" id="KW-0472">Membrane</keyword>
<evidence type="ECO:0000256" key="12">
    <source>
        <dbReference type="SAM" id="SignalP"/>
    </source>
</evidence>
<evidence type="ECO:0000256" key="9">
    <source>
        <dbReference type="ARBA" id="ARBA00023237"/>
    </source>
</evidence>
<comment type="similarity">
    <text evidence="10 11">Belongs to the TonB-dependent receptor family.</text>
</comment>
<evidence type="ECO:0000256" key="1">
    <source>
        <dbReference type="ARBA" id="ARBA00004571"/>
    </source>
</evidence>
<dbReference type="InterPro" id="IPR036942">
    <property type="entry name" value="Beta-barrel_TonB_sf"/>
</dbReference>
<gene>
    <name evidence="15" type="ORF">C7457_1300</name>
</gene>
<evidence type="ECO:0000259" key="14">
    <source>
        <dbReference type="Pfam" id="PF07715"/>
    </source>
</evidence>
<dbReference type="OrthoDB" id="101167at2"/>
<evidence type="ECO:0000313" key="15">
    <source>
        <dbReference type="EMBL" id="RKQ61847.1"/>
    </source>
</evidence>
<dbReference type="AlphaFoldDB" id="A0A420W742"/>
<dbReference type="GO" id="GO:0015889">
    <property type="term" value="P:cobalamin transport"/>
    <property type="evidence" value="ECO:0007669"/>
    <property type="project" value="TreeGrafter"/>
</dbReference>
<feature type="signal peptide" evidence="12">
    <location>
        <begin position="1"/>
        <end position="20"/>
    </location>
</feature>
<feature type="domain" description="TonB-dependent receptor plug" evidence="14">
    <location>
        <begin position="36"/>
        <end position="142"/>
    </location>
</feature>
<keyword evidence="2 10" id="KW-0813">Transport</keyword>
<evidence type="ECO:0000313" key="16">
    <source>
        <dbReference type="Proteomes" id="UP000280881"/>
    </source>
</evidence>
<evidence type="ECO:0000256" key="3">
    <source>
        <dbReference type="ARBA" id="ARBA00022452"/>
    </source>
</evidence>
<keyword evidence="3 10" id="KW-1134">Transmembrane beta strand</keyword>
<dbReference type="InterPro" id="IPR039426">
    <property type="entry name" value="TonB-dep_rcpt-like"/>
</dbReference>
<keyword evidence="6" id="KW-0406">Ion transport</keyword>
<organism evidence="15 16">
    <name type="scientific">Thermovibrio guaymasensis</name>
    <dbReference type="NCBI Taxonomy" id="240167"/>
    <lineage>
        <taxon>Bacteria</taxon>
        <taxon>Pseudomonadati</taxon>
        <taxon>Aquificota</taxon>
        <taxon>Aquificia</taxon>
        <taxon>Desulfurobacteriales</taxon>
        <taxon>Desulfurobacteriaceae</taxon>
        <taxon>Thermovibrio</taxon>
    </lineage>
</organism>
<keyword evidence="7 11" id="KW-0798">TonB box</keyword>
<dbReference type="GO" id="GO:0009279">
    <property type="term" value="C:cell outer membrane"/>
    <property type="evidence" value="ECO:0007669"/>
    <property type="project" value="UniProtKB-SubCell"/>
</dbReference>
<keyword evidence="16" id="KW-1185">Reference proteome</keyword>
<dbReference type="Pfam" id="PF07715">
    <property type="entry name" value="Plug"/>
    <property type="match status" value="1"/>
</dbReference>